<gene>
    <name evidence="2" type="ORF">TTEB3V08_LOCUS4834</name>
</gene>
<feature type="region of interest" description="Disordered" evidence="1">
    <location>
        <begin position="357"/>
        <end position="554"/>
    </location>
</feature>
<protein>
    <submittedName>
        <fullName evidence="2">Uncharacterized protein</fullName>
    </submittedName>
</protein>
<feature type="compositionally biased region" description="Basic and acidic residues" evidence="1">
    <location>
        <begin position="611"/>
        <end position="636"/>
    </location>
</feature>
<feature type="compositionally biased region" description="Polar residues" evidence="1">
    <location>
        <begin position="638"/>
        <end position="663"/>
    </location>
</feature>
<feature type="region of interest" description="Disordered" evidence="1">
    <location>
        <begin position="588"/>
        <end position="697"/>
    </location>
</feature>
<feature type="compositionally biased region" description="Polar residues" evidence="1">
    <location>
        <begin position="671"/>
        <end position="682"/>
    </location>
</feature>
<dbReference type="EMBL" id="OE001433">
    <property type="protein sequence ID" value="CAD7456819.1"/>
    <property type="molecule type" value="Genomic_DNA"/>
</dbReference>
<feature type="compositionally biased region" description="Low complexity" evidence="1">
    <location>
        <begin position="599"/>
        <end position="609"/>
    </location>
</feature>
<feature type="compositionally biased region" description="Basic and acidic residues" evidence="1">
    <location>
        <begin position="455"/>
        <end position="495"/>
    </location>
</feature>
<feature type="compositionally biased region" description="Basic and acidic residues" evidence="1">
    <location>
        <begin position="514"/>
        <end position="525"/>
    </location>
</feature>
<proteinExistence type="predicted"/>
<evidence type="ECO:0000313" key="2">
    <source>
        <dbReference type="EMBL" id="CAD7456819.1"/>
    </source>
</evidence>
<organism evidence="2">
    <name type="scientific">Timema tahoe</name>
    <dbReference type="NCBI Taxonomy" id="61484"/>
    <lineage>
        <taxon>Eukaryota</taxon>
        <taxon>Metazoa</taxon>
        <taxon>Ecdysozoa</taxon>
        <taxon>Arthropoda</taxon>
        <taxon>Hexapoda</taxon>
        <taxon>Insecta</taxon>
        <taxon>Pterygota</taxon>
        <taxon>Neoptera</taxon>
        <taxon>Polyneoptera</taxon>
        <taxon>Phasmatodea</taxon>
        <taxon>Timematodea</taxon>
        <taxon>Timematoidea</taxon>
        <taxon>Timematidae</taxon>
        <taxon>Timema</taxon>
    </lineage>
</organism>
<feature type="compositionally biased region" description="Low complexity" evidence="1">
    <location>
        <begin position="426"/>
        <end position="439"/>
    </location>
</feature>
<feature type="compositionally biased region" description="Polar residues" evidence="1">
    <location>
        <begin position="502"/>
        <end position="511"/>
    </location>
</feature>
<evidence type="ECO:0000256" key="1">
    <source>
        <dbReference type="SAM" id="MobiDB-lite"/>
    </source>
</evidence>
<sequence length="697" mass="78509">MSYTVAVSWSQDAPLSQHVLSYSHKERKEGCSILLDIIRHTCALYRAGVSSMEHFEVISPSSKQAYRHLRGRRGENYLGKTTLSIPNRDLNPTIPVINSLAYNESDASDYVSTEVHPYPLSLATTHQYMTHTHTMSPAGKQHVQVCLSCLAHVKRRDSVSTSSVPGRLRERRLCLDGYCDSRLDSNKDLITGPRRHRMKKEDDRKGDRSITFPHDIELVVMRQQRKYRWERKGVFETKSQSTVLCRSHSRSVQDEEAPVTRDLHDLAVWNKSISQRWRRLRRRCSSFTSPSPGVSNQREHLLEASPHARVLATPPPSMPPAHDAPSPRPHMFPDMQQLLRSKLNRLHAGLRKRRAVSVHEVPTAGQPHPTFYVPSPLTKSSTEHRLREEDTDPEEDEEDYDENLKGGPVSGTATPTEDVDRRSTDSNRSSSGSSTSSGRTSRRDGVPRPSVSPYKTRDGRPSTPTHCDHGYHSIESHHAPEPVEYERVYRDDRLHGHLYKSSHGSTNNGRSKNLLKDFERTESNAHHRSQNGDGKPCVSTLSSRSQPTSRSCRRWSMADTYDVEESGGQQGRIRNSFVIGGGVSSTISNGHAFTPTDSGPPSLLFPSPLETTKEVEESPGERERTPKDPEFQDKKKQLIQQLTQALCEAKSSQGKSKGLNTRLSKGHRSSHNLSAASTQRQEAMTRRIKEDDKVCLD</sequence>
<feature type="compositionally biased region" description="Polar residues" evidence="1">
    <location>
        <begin position="588"/>
        <end position="597"/>
    </location>
</feature>
<name>A0A7R9IEC5_9NEOP</name>
<feature type="compositionally biased region" description="Acidic residues" evidence="1">
    <location>
        <begin position="389"/>
        <end position="401"/>
    </location>
</feature>
<feature type="compositionally biased region" description="Polar residues" evidence="1">
    <location>
        <begin position="539"/>
        <end position="550"/>
    </location>
</feature>
<reference evidence="2" key="1">
    <citation type="submission" date="2020-11" db="EMBL/GenBank/DDBJ databases">
        <authorList>
            <person name="Tran Van P."/>
        </authorList>
    </citation>
    <scope>NUCLEOTIDE SEQUENCE</scope>
</reference>
<feature type="compositionally biased region" description="Basic and acidic residues" evidence="1">
    <location>
        <begin position="683"/>
        <end position="697"/>
    </location>
</feature>
<dbReference type="AlphaFoldDB" id="A0A7R9IEC5"/>
<accession>A0A7R9IEC5</accession>